<reference evidence="1 2" key="1">
    <citation type="journal article" date="2019" name="Nat. Ecol. Evol.">
        <title>Megaphylogeny resolves global patterns of mushroom evolution.</title>
        <authorList>
            <person name="Varga T."/>
            <person name="Krizsan K."/>
            <person name="Foldi C."/>
            <person name="Dima B."/>
            <person name="Sanchez-Garcia M."/>
            <person name="Sanchez-Ramirez S."/>
            <person name="Szollosi G.J."/>
            <person name="Szarkandi J.G."/>
            <person name="Papp V."/>
            <person name="Albert L."/>
            <person name="Andreopoulos W."/>
            <person name="Angelini C."/>
            <person name="Antonin V."/>
            <person name="Barry K.W."/>
            <person name="Bougher N.L."/>
            <person name="Buchanan P."/>
            <person name="Buyck B."/>
            <person name="Bense V."/>
            <person name="Catcheside P."/>
            <person name="Chovatia M."/>
            <person name="Cooper J."/>
            <person name="Damon W."/>
            <person name="Desjardin D."/>
            <person name="Finy P."/>
            <person name="Geml J."/>
            <person name="Haridas S."/>
            <person name="Hughes K."/>
            <person name="Justo A."/>
            <person name="Karasinski D."/>
            <person name="Kautmanova I."/>
            <person name="Kiss B."/>
            <person name="Kocsube S."/>
            <person name="Kotiranta H."/>
            <person name="LaButti K.M."/>
            <person name="Lechner B.E."/>
            <person name="Liimatainen K."/>
            <person name="Lipzen A."/>
            <person name="Lukacs Z."/>
            <person name="Mihaltcheva S."/>
            <person name="Morgado L.N."/>
            <person name="Niskanen T."/>
            <person name="Noordeloos M.E."/>
            <person name="Ohm R.A."/>
            <person name="Ortiz-Santana B."/>
            <person name="Ovrebo C."/>
            <person name="Racz N."/>
            <person name="Riley R."/>
            <person name="Savchenko A."/>
            <person name="Shiryaev A."/>
            <person name="Soop K."/>
            <person name="Spirin V."/>
            <person name="Szebenyi C."/>
            <person name="Tomsovsky M."/>
            <person name="Tulloss R.E."/>
            <person name="Uehling J."/>
            <person name="Grigoriev I.V."/>
            <person name="Vagvolgyi C."/>
            <person name="Papp T."/>
            <person name="Martin F.M."/>
            <person name="Miettinen O."/>
            <person name="Hibbett D.S."/>
            <person name="Nagy L.G."/>
        </authorList>
    </citation>
    <scope>NUCLEOTIDE SEQUENCE [LARGE SCALE GENOMIC DNA]</scope>
    <source>
        <strain evidence="1 2">NL-1719</strain>
    </source>
</reference>
<evidence type="ECO:0000313" key="1">
    <source>
        <dbReference type="EMBL" id="TFK71878.1"/>
    </source>
</evidence>
<protein>
    <submittedName>
        <fullName evidence="1">Uncharacterized protein</fullName>
    </submittedName>
</protein>
<accession>A0ACD3B1H1</accession>
<gene>
    <name evidence="1" type="ORF">BDN72DRAFT_895267</name>
</gene>
<evidence type="ECO:0000313" key="2">
    <source>
        <dbReference type="Proteomes" id="UP000308600"/>
    </source>
</evidence>
<name>A0ACD3B1H1_9AGAR</name>
<keyword evidence="2" id="KW-1185">Reference proteome</keyword>
<proteinExistence type="predicted"/>
<dbReference type="Proteomes" id="UP000308600">
    <property type="component" value="Unassembled WGS sequence"/>
</dbReference>
<organism evidence="1 2">
    <name type="scientific">Pluteus cervinus</name>
    <dbReference type="NCBI Taxonomy" id="181527"/>
    <lineage>
        <taxon>Eukaryota</taxon>
        <taxon>Fungi</taxon>
        <taxon>Dikarya</taxon>
        <taxon>Basidiomycota</taxon>
        <taxon>Agaricomycotina</taxon>
        <taxon>Agaricomycetes</taxon>
        <taxon>Agaricomycetidae</taxon>
        <taxon>Agaricales</taxon>
        <taxon>Pluteineae</taxon>
        <taxon>Pluteaceae</taxon>
        <taxon>Pluteus</taxon>
    </lineage>
</organism>
<sequence>MLPFLHFPTELRLKTYTYYLESAIIRIPGPPLPNTLALLSTCRTIYQEASPQVISTATFSLWSTRNLIHFLGSLSDNDLRALRHIAVCVTMYYFEGMAHGTSGSHSFADALSYFPGLQLDTLTVYTGYYGHQFDEVYVSVYSEIEQMIVRGMGWKELRFFSRNMGIINTNLEEQPKERNETLKRRDGEGSGASVSILVAKKLVPYTPFGGWTSCGAIMTKDTTTSPPDWEGVDEDAPWREEDYIGYGHGEFEVVPHTAATYEQRALAVVARRGNTANHVEESDIPDDFRQFLEKYSWKEIRDNNLIEGYIFSDDVDEFEMMMASERERVLERGDD</sequence>
<dbReference type="EMBL" id="ML208292">
    <property type="protein sequence ID" value="TFK71878.1"/>
    <property type="molecule type" value="Genomic_DNA"/>
</dbReference>